<sequence>MTKQLGVTVAFVFSGRMTTTS</sequence>
<dbReference type="AlphaFoldDB" id="A0A2P2IHI9"/>
<protein>
    <submittedName>
        <fullName evidence="1">Uncharacterized protein</fullName>
    </submittedName>
</protein>
<name>A0A2P2IHI9_RHIMU</name>
<proteinExistence type="predicted"/>
<reference evidence="1" key="1">
    <citation type="submission" date="2018-02" db="EMBL/GenBank/DDBJ databases">
        <title>Rhizophora mucronata_Transcriptome.</title>
        <authorList>
            <person name="Meera S.P."/>
            <person name="Sreeshan A."/>
            <person name="Augustine A."/>
        </authorList>
    </citation>
    <scope>NUCLEOTIDE SEQUENCE</scope>
    <source>
        <tissue evidence="1">Leaf</tissue>
    </source>
</reference>
<organism evidence="1">
    <name type="scientific">Rhizophora mucronata</name>
    <name type="common">Asiatic mangrove</name>
    <dbReference type="NCBI Taxonomy" id="61149"/>
    <lineage>
        <taxon>Eukaryota</taxon>
        <taxon>Viridiplantae</taxon>
        <taxon>Streptophyta</taxon>
        <taxon>Embryophyta</taxon>
        <taxon>Tracheophyta</taxon>
        <taxon>Spermatophyta</taxon>
        <taxon>Magnoliopsida</taxon>
        <taxon>eudicotyledons</taxon>
        <taxon>Gunneridae</taxon>
        <taxon>Pentapetalae</taxon>
        <taxon>rosids</taxon>
        <taxon>fabids</taxon>
        <taxon>Malpighiales</taxon>
        <taxon>Rhizophoraceae</taxon>
        <taxon>Rhizophora</taxon>
    </lineage>
</organism>
<accession>A0A2P2IHI9</accession>
<dbReference type="EMBL" id="GGEC01000178">
    <property type="protein sequence ID" value="MBW80661.1"/>
    <property type="molecule type" value="Transcribed_RNA"/>
</dbReference>
<evidence type="ECO:0000313" key="1">
    <source>
        <dbReference type="EMBL" id="MBW80661.1"/>
    </source>
</evidence>